<organism evidence="2 3">
    <name type="scientific">Thalassobaculum litoreum DSM 18839</name>
    <dbReference type="NCBI Taxonomy" id="1123362"/>
    <lineage>
        <taxon>Bacteria</taxon>
        <taxon>Pseudomonadati</taxon>
        <taxon>Pseudomonadota</taxon>
        <taxon>Alphaproteobacteria</taxon>
        <taxon>Rhodospirillales</taxon>
        <taxon>Thalassobaculaceae</taxon>
        <taxon>Thalassobaculum</taxon>
    </lineage>
</organism>
<protein>
    <submittedName>
        <fullName evidence="2">4-carboxymuconolactone decarboxylase</fullName>
    </submittedName>
</protein>
<dbReference type="OrthoDB" id="7507676at2"/>
<evidence type="ECO:0000259" key="1">
    <source>
        <dbReference type="Pfam" id="PF02627"/>
    </source>
</evidence>
<dbReference type="InterPro" id="IPR029032">
    <property type="entry name" value="AhpD-like"/>
</dbReference>
<sequence>MSDKAMFEAGLKNRREVLGAEYVDKSIAAADDFNMPMQELVTEYCWGEVWGRPGLSRQQRSMLNLGMLVALGRSHELRLHIRGAINNGLTKDDIKEVFLQTAIYCGVPAAIDAFRNAREVFKEMGID</sequence>
<dbReference type="PANTHER" id="PTHR33570:SF2">
    <property type="entry name" value="CARBOXYMUCONOLACTONE DECARBOXYLASE-LIKE DOMAIN-CONTAINING PROTEIN"/>
    <property type="match status" value="1"/>
</dbReference>
<evidence type="ECO:0000313" key="3">
    <source>
        <dbReference type="Proteomes" id="UP000198615"/>
    </source>
</evidence>
<dbReference type="AlphaFoldDB" id="A0A8G2BFP8"/>
<reference evidence="2 3" key="1">
    <citation type="submission" date="2016-10" db="EMBL/GenBank/DDBJ databases">
        <authorList>
            <person name="Varghese N."/>
            <person name="Submissions S."/>
        </authorList>
    </citation>
    <scope>NUCLEOTIDE SEQUENCE [LARGE SCALE GENOMIC DNA]</scope>
    <source>
        <strain evidence="2 3">DSM 18839</strain>
    </source>
</reference>
<dbReference type="PANTHER" id="PTHR33570">
    <property type="entry name" value="4-CARBOXYMUCONOLACTONE DECARBOXYLASE FAMILY PROTEIN"/>
    <property type="match status" value="1"/>
</dbReference>
<feature type="domain" description="Carboxymuconolactone decarboxylase-like" evidence="1">
    <location>
        <begin position="37"/>
        <end position="118"/>
    </location>
</feature>
<gene>
    <name evidence="2" type="ORF">SAMN05660686_01247</name>
</gene>
<name>A0A8G2BFP8_9PROT</name>
<dbReference type="Gene3D" id="1.20.1290.10">
    <property type="entry name" value="AhpD-like"/>
    <property type="match status" value="1"/>
</dbReference>
<dbReference type="InterPro" id="IPR052512">
    <property type="entry name" value="4CMD/NDH-1_regulator"/>
</dbReference>
<dbReference type="GO" id="GO:0051920">
    <property type="term" value="F:peroxiredoxin activity"/>
    <property type="evidence" value="ECO:0007669"/>
    <property type="project" value="InterPro"/>
</dbReference>
<dbReference type="Pfam" id="PF02627">
    <property type="entry name" value="CMD"/>
    <property type="match status" value="1"/>
</dbReference>
<dbReference type="NCBIfam" id="TIGR02425">
    <property type="entry name" value="decarb_PcaC"/>
    <property type="match status" value="1"/>
</dbReference>
<accession>A0A8G2BFP8</accession>
<dbReference type="RefSeq" id="WP_038015174.1">
    <property type="nucleotide sequence ID" value="NZ_FNBW01000003.1"/>
</dbReference>
<dbReference type="EMBL" id="FNBW01000003">
    <property type="protein sequence ID" value="SDF41598.1"/>
    <property type="molecule type" value="Genomic_DNA"/>
</dbReference>
<proteinExistence type="predicted"/>
<dbReference type="SUPFAM" id="SSF69118">
    <property type="entry name" value="AhpD-like"/>
    <property type="match status" value="1"/>
</dbReference>
<dbReference type="Proteomes" id="UP000198615">
    <property type="component" value="Unassembled WGS sequence"/>
</dbReference>
<keyword evidence="3" id="KW-1185">Reference proteome</keyword>
<evidence type="ECO:0000313" key="2">
    <source>
        <dbReference type="EMBL" id="SDF41598.1"/>
    </source>
</evidence>
<comment type="caution">
    <text evidence="2">The sequence shown here is derived from an EMBL/GenBank/DDBJ whole genome shotgun (WGS) entry which is preliminary data.</text>
</comment>
<dbReference type="InterPro" id="IPR012788">
    <property type="entry name" value="Decarb_PcaC"/>
</dbReference>
<dbReference type="InterPro" id="IPR003779">
    <property type="entry name" value="CMD-like"/>
</dbReference>